<keyword evidence="7 10" id="KW-0648">Protein biosynthesis</keyword>
<comment type="function">
    <text evidence="1">Is required not only for elongation of protein synthesis but also for the initiation of all mRNA translation through initiator tRNA(fMet) aminoacylation.</text>
</comment>
<dbReference type="SUPFAM" id="SSF47323">
    <property type="entry name" value="Anticodon-binding domain of a subclass of class I aminoacyl-tRNA synthetases"/>
    <property type="match status" value="1"/>
</dbReference>
<keyword evidence="13" id="KW-1185">Reference proteome</keyword>
<dbReference type="Gene3D" id="2.170.220.10">
    <property type="match status" value="1"/>
</dbReference>
<dbReference type="GO" id="GO:0005524">
    <property type="term" value="F:ATP binding"/>
    <property type="evidence" value="ECO:0007669"/>
    <property type="project" value="UniProtKB-KW"/>
</dbReference>
<name>A0A449AUI4_9BACT</name>
<dbReference type="PANTHER" id="PTHR43326">
    <property type="entry name" value="METHIONYL-TRNA SYNTHETASE"/>
    <property type="match status" value="1"/>
</dbReference>
<keyword evidence="6 10" id="KW-0067">ATP-binding</keyword>
<dbReference type="RefSeq" id="WP_027333572.1">
    <property type="nucleotide sequence ID" value="NZ_LR215024.1"/>
</dbReference>
<dbReference type="InterPro" id="IPR041872">
    <property type="entry name" value="Anticodon_Met"/>
</dbReference>
<dbReference type="AlphaFoldDB" id="A0A449AUI4"/>
<dbReference type="InterPro" id="IPR014758">
    <property type="entry name" value="Met-tRNA_synth"/>
</dbReference>
<dbReference type="EC" id="6.1.1.10" evidence="2"/>
<evidence type="ECO:0000259" key="11">
    <source>
        <dbReference type="Pfam" id="PF09334"/>
    </source>
</evidence>
<dbReference type="InterPro" id="IPR015413">
    <property type="entry name" value="Methionyl/Leucyl_tRNA_Synth"/>
</dbReference>
<feature type="domain" description="Methionyl/Leucyl tRNA synthetase" evidence="11">
    <location>
        <begin position="155"/>
        <end position="370"/>
    </location>
</feature>
<evidence type="ECO:0000256" key="9">
    <source>
        <dbReference type="ARBA" id="ARBA00030904"/>
    </source>
</evidence>
<organism evidence="12 13">
    <name type="scientific">Mycoplasmopsis glycophila</name>
    <dbReference type="NCBI Taxonomy" id="171285"/>
    <lineage>
        <taxon>Bacteria</taxon>
        <taxon>Bacillati</taxon>
        <taxon>Mycoplasmatota</taxon>
        <taxon>Mycoplasmoidales</taxon>
        <taxon>Metamycoplasmataceae</taxon>
        <taxon>Mycoplasmopsis</taxon>
    </lineage>
</organism>
<evidence type="ECO:0000256" key="2">
    <source>
        <dbReference type="ARBA" id="ARBA00012838"/>
    </source>
</evidence>
<reference evidence="12 13" key="1">
    <citation type="submission" date="2019-01" db="EMBL/GenBank/DDBJ databases">
        <authorList>
            <consortium name="Pathogen Informatics"/>
        </authorList>
    </citation>
    <scope>NUCLEOTIDE SEQUENCE [LARGE SCALE GENOMIC DNA]</scope>
    <source>
        <strain evidence="12 13">NCTC10194</strain>
    </source>
</reference>
<evidence type="ECO:0000256" key="6">
    <source>
        <dbReference type="ARBA" id="ARBA00022840"/>
    </source>
</evidence>
<dbReference type="PRINTS" id="PR01041">
    <property type="entry name" value="TRNASYNTHMET"/>
</dbReference>
<keyword evidence="5 10" id="KW-0547">Nucleotide-binding</keyword>
<dbReference type="CDD" id="cd00814">
    <property type="entry name" value="MetRS_core"/>
    <property type="match status" value="1"/>
</dbReference>
<evidence type="ECO:0000256" key="7">
    <source>
        <dbReference type="ARBA" id="ARBA00022917"/>
    </source>
</evidence>
<gene>
    <name evidence="12" type="primary">metG</name>
    <name evidence="12" type="ORF">NCTC10194_00167</name>
</gene>
<evidence type="ECO:0000313" key="13">
    <source>
        <dbReference type="Proteomes" id="UP000290815"/>
    </source>
</evidence>
<dbReference type="NCBIfam" id="TIGR00398">
    <property type="entry name" value="metG"/>
    <property type="match status" value="1"/>
</dbReference>
<dbReference type="PANTHER" id="PTHR43326:SF1">
    <property type="entry name" value="METHIONINE--TRNA LIGASE, MITOCHONDRIAL"/>
    <property type="match status" value="1"/>
</dbReference>
<dbReference type="KEGG" id="mgly:NCTC10194_00167"/>
<dbReference type="Proteomes" id="UP000290815">
    <property type="component" value="Chromosome"/>
</dbReference>
<dbReference type="FunFam" id="2.170.220.10:FF:000002">
    <property type="entry name" value="Methionine--tRNA ligase"/>
    <property type="match status" value="1"/>
</dbReference>
<keyword evidence="4 10" id="KW-0436">Ligase</keyword>
<evidence type="ECO:0000313" key="12">
    <source>
        <dbReference type="EMBL" id="VEU70167.1"/>
    </source>
</evidence>
<dbReference type="InterPro" id="IPR033911">
    <property type="entry name" value="MetRS_core"/>
</dbReference>
<evidence type="ECO:0000256" key="3">
    <source>
        <dbReference type="ARBA" id="ARBA00018753"/>
    </source>
</evidence>
<evidence type="ECO:0000256" key="8">
    <source>
        <dbReference type="ARBA" id="ARBA00023146"/>
    </source>
</evidence>
<accession>A0A449AUI4</accession>
<dbReference type="InterPro" id="IPR023457">
    <property type="entry name" value="Met-tRNA_synth_2"/>
</dbReference>
<dbReference type="CDD" id="cd07957">
    <property type="entry name" value="Anticodon_Ia_Met"/>
    <property type="match status" value="1"/>
</dbReference>
<sequence>MKKFYITTPIYYASGNLHIGHLYTTTLAWTLANYKKMSGYKVLFLTGSDEHGQKIQQKAEASNQTPQEFVDALCLKYKKMWVDFGIEYDIYSRTTNEHHKESVKHIFSYFLKNDFIYKDKYQGLYSVSDEEFLTESQAVKRDGKFYHPTSDHELVLVSEESYFFNMKKFEGWLINYIETHTDFVRPAKIVKEMMSNFLGKGLEDLSVTRTNVQWGIKIDEDFKHTLYVWLDALCNYITALGYDVNLKTQPELFNEFWLDPNTEIVHLLGKEIARFHMIYWPIFLKALNLRMPNHIQSHGWIVTPTGKMSKSKNNVVDPYDLLSRYHPEMIKYYLASQIILGEDGLFGEERFVEVINSDLVNNFGNLVSRSLKMKSNSFAEPLKYKVSSFDLDLEIEHKIKSSLNEFKLYLDAFQIDKGLKVAINLSSELNKYIDLTQPWTLKEDLDRLEAILVRLLNGIYAVTTYLNIVMPQKMEEVRNALGISKISLDLIDNFEKFDNINQAASFMLFGRLGKK</sequence>
<evidence type="ECO:0000256" key="4">
    <source>
        <dbReference type="ARBA" id="ARBA00022598"/>
    </source>
</evidence>
<dbReference type="Pfam" id="PF09334">
    <property type="entry name" value="tRNA-synt_1g"/>
    <property type="match status" value="2"/>
</dbReference>
<dbReference type="Gene3D" id="1.10.730.10">
    <property type="entry name" value="Isoleucyl-tRNA Synthetase, Domain 1"/>
    <property type="match status" value="1"/>
</dbReference>
<comment type="similarity">
    <text evidence="10">Belongs to the class-I aminoacyl-tRNA synthetase family.</text>
</comment>
<dbReference type="InterPro" id="IPR009080">
    <property type="entry name" value="tRNAsynth_Ia_anticodon-bd"/>
</dbReference>
<dbReference type="InterPro" id="IPR014729">
    <property type="entry name" value="Rossmann-like_a/b/a_fold"/>
</dbReference>
<feature type="domain" description="Methionyl/Leucyl tRNA synthetase" evidence="11">
    <location>
        <begin position="5"/>
        <end position="137"/>
    </location>
</feature>
<evidence type="ECO:0000256" key="10">
    <source>
        <dbReference type="RuleBase" id="RU363039"/>
    </source>
</evidence>
<protein>
    <recommendedName>
        <fullName evidence="3">Methionine--tRNA ligase</fullName>
        <ecNumber evidence="2">6.1.1.10</ecNumber>
    </recommendedName>
    <alternativeName>
        <fullName evidence="9">Methionyl-tRNA synthetase</fullName>
    </alternativeName>
</protein>
<dbReference type="EMBL" id="LR215024">
    <property type="protein sequence ID" value="VEU70167.1"/>
    <property type="molecule type" value="Genomic_DNA"/>
</dbReference>
<proteinExistence type="inferred from homology"/>
<dbReference type="GO" id="GO:0004825">
    <property type="term" value="F:methionine-tRNA ligase activity"/>
    <property type="evidence" value="ECO:0007669"/>
    <property type="project" value="UniProtKB-EC"/>
</dbReference>
<evidence type="ECO:0000256" key="5">
    <source>
        <dbReference type="ARBA" id="ARBA00022741"/>
    </source>
</evidence>
<dbReference type="Gene3D" id="3.40.50.620">
    <property type="entry name" value="HUPs"/>
    <property type="match status" value="1"/>
</dbReference>
<dbReference type="SUPFAM" id="SSF52374">
    <property type="entry name" value="Nucleotidylyl transferase"/>
    <property type="match status" value="1"/>
</dbReference>
<dbReference type="GO" id="GO:0006431">
    <property type="term" value="P:methionyl-tRNA aminoacylation"/>
    <property type="evidence" value="ECO:0007669"/>
    <property type="project" value="InterPro"/>
</dbReference>
<keyword evidence="8 10" id="KW-0030">Aminoacyl-tRNA synthetase</keyword>
<evidence type="ECO:0000256" key="1">
    <source>
        <dbReference type="ARBA" id="ARBA00003314"/>
    </source>
</evidence>